<gene>
    <name evidence="1" type="ORF">PITCH_A1580032</name>
</gene>
<organism evidence="1">
    <name type="scientific">uncultured Desulfobacterium sp</name>
    <dbReference type="NCBI Taxonomy" id="201089"/>
    <lineage>
        <taxon>Bacteria</taxon>
        <taxon>Pseudomonadati</taxon>
        <taxon>Thermodesulfobacteriota</taxon>
        <taxon>Desulfobacteria</taxon>
        <taxon>Desulfobacterales</taxon>
        <taxon>Desulfobacteriaceae</taxon>
        <taxon>Desulfobacterium</taxon>
        <taxon>environmental samples</taxon>
    </lineage>
</organism>
<proteinExistence type="predicted"/>
<dbReference type="AlphaFoldDB" id="A0A445MTQ8"/>
<protein>
    <submittedName>
        <fullName evidence="1">Uncharacterized protein</fullName>
    </submittedName>
</protein>
<evidence type="ECO:0000313" key="1">
    <source>
        <dbReference type="EMBL" id="SPD72877.1"/>
    </source>
</evidence>
<accession>A0A445MTQ8</accession>
<sequence length="61" mass="7126">MILVHCLESWLSIFLVVNKAKRVPLFAEPRGYHTANKIIGKAIEITRYFQNQFFTFKLVLA</sequence>
<reference evidence="1" key="1">
    <citation type="submission" date="2018-01" db="EMBL/GenBank/DDBJ databases">
        <authorList>
            <person name="Regsiter A."/>
            <person name="William W."/>
        </authorList>
    </citation>
    <scope>NUCLEOTIDE SEQUENCE</scope>
    <source>
        <strain evidence="1">TRIP AH-1</strain>
    </source>
</reference>
<name>A0A445MTQ8_9BACT</name>
<dbReference type="EMBL" id="OJIN01000066">
    <property type="protein sequence ID" value="SPD72877.1"/>
    <property type="molecule type" value="Genomic_DNA"/>
</dbReference>